<feature type="transmembrane region" description="Helical" evidence="1">
    <location>
        <begin position="240"/>
        <end position="258"/>
    </location>
</feature>
<organism evidence="3 4">
    <name type="scientific">Labrys monachus</name>
    <dbReference type="NCBI Taxonomy" id="217067"/>
    <lineage>
        <taxon>Bacteria</taxon>
        <taxon>Pseudomonadati</taxon>
        <taxon>Pseudomonadota</taxon>
        <taxon>Alphaproteobacteria</taxon>
        <taxon>Hyphomicrobiales</taxon>
        <taxon>Xanthobacteraceae</taxon>
        <taxon>Labrys</taxon>
    </lineage>
</organism>
<feature type="transmembrane region" description="Helical" evidence="1">
    <location>
        <begin position="120"/>
        <end position="138"/>
    </location>
</feature>
<sequence>MSSKLLATLTGLIAILLWAVLALTTALTYRIPAFELLGLTFAVATAMGAASWPFRPGAAAALRQPPAVWALGVGGLFGYHAVYFAALKRAPPAEASLIAYLWPLLIVLFSAMLPGERLRWYHVAGAALGFAGVLALGLAKGAAGFDAAHAPGYALALACAFIWSGYSVLSRRFKAVPTDAVVGFCGVTCVLAFACHLLLEETVWPDGTEWLAILGLGLGPVGLAFYAWDRGVKHGDIRLLGVASYATPVLSTLILVAVGFAAPTLALGLAVLLIVGGALLASRDQILAARKPAETALDAGGSGRADQLGERPIP</sequence>
<feature type="domain" description="EamA" evidence="2">
    <location>
        <begin position="151"/>
        <end position="282"/>
    </location>
</feature>
<feature type="transmembrane region" description="Helical" evidence="1">
    <location>
        <begin position="150"/>
        <end position="169"/>
    </location>
</feature>
<accession>A0ABU0FQ16</accession>
<feature type="transmembrane region" description="Helical" evidence="1">
    <location>
        <begin position="97"/>
        <end position="113"/>
    </location>
</feature>
<gene>
    <name evidence="3" type="ORF">J3R73_006001</name>
</gene>
<feature type="transmembrane region" description="Helical" evidence="1">
    <location>
        <begin position="211"/>
        <end position="228"/>
    </location>
</feature>
<evidence type="ECO:0000259" key="2">
    <source>
        <dbReference type="Pfam" id="PF00892"/>
    </source>
</evidence>
<feature type="transmembrane region" description="Helical" evidence="1">
    <location>
        <begin position="66"/>
        <end position="85"/>
    </location>
</feature>
<reference evidence="3 4" key="1">
    <citation type="submission" date="2023-07" db="EMBL/GenBank/DDBJ databases">
        <title>Genomic Encyclopedia of Type Strains, Phase IV (KMG-IV): sequencing the most valuable type-strain genomes for metagenomic binning, comparative biology and taxonomic classification.</title>
        <authorList>
            <person name="Goeker M."/>
        </authorList>
    </citation>
    <scope>NUCLEOTIDE SEQUENCE [LARGE SCALE GENOMIC DNA]</scope>
    <source>
        <strain evidence="3 4">DSM 5896</strain>
    </source>
</reference>
<protein>
    <submittedName>
        <fullName evidence="3">Drug/metabolite transporter (DMT)-like permease</fullName>
    </submittedName>
</protein>
<evidence type="ECO:0000313" key="3">
    <source>
        <dbReference type="EMBL" id="MDQ0396209.1"/>
    </source>
</evidence>
<dbReference type="SUPFAM" id="SSF103481">
    <property type="entry name" value="Multidrug resistance efflux transporter EmrE"/>
    <property type="match status" value="2"/>
</dbReference>
<keyword evidence="1" id="KW-0812">Transmembrane</keyword>
<dbReference type="PANTHER" id="PTHR22911:SF76">
    <property type="entry name" value="EAMA DOMAIN-CONTAINING PROTEIN"/>
    <property type="match status" value="1"/>
</dbReference>
<name>A0ABU0FQ16_9HYPH</name>
<feature type="transmembrane region" description="Helical" evidence="1">
    <location>
        <begin position="32"/>
        <end position="54"/>
    </location>
</feature>
<dbReference type="InterPro" id="IPR037185">
    <property type="entry name" value="EmrE-like"/>
</dbReference>
<proteinExistence type="predicted"/>
<feature type="domain" description="EamA" evidence="2">
    <location>
        <begin position="8"/>
        <end position="136"/>
    </location>
</feature>
<feature type="transmembrane region" description="Helical" evidence="1">
    <location>
        <begin position="264"/>
        <end position="281"/>
    </location>
</feature>
<dbReference type="PANTHER" id="PTHR22911">
    <property type="entry name" value="ACYL-MALONYL CONDENSING ENZYME-RELATED"/>
    <property type="match status" value="1"/>
</dbReference>
<keyword evidence="1" id="KW-1133">Transmembrane helix</keyword>
<evidence type="ECO:0000313" key="4">
    <source>
        <dbReference type="Proteomes" id="UP001237448"/>
    </source>
</evidence>
<feature type="transmembrane region" description="Helical" evidence="1">
    <location>
        <begin position="181"/>
        <end position="199"/>
    </location>
</feature>
<dbReference type="InterPro" id="IPR000620">
    <property type="entry name" value="EamA_dom"/>
</dbReference>
<evidence type="ECO:0000256" key="1">
    <source>
        <dbReference type="SAM" id="Phobius"/>
    </source>
</evidence>
<dbReference type="Proteomes" id="UP001237448">
    <property type="component" value="Unassembled WGS sequence"/>
</dbReference>
<comment type="caution">
    <text evidence="3">The sequence shown here is derived from an EMBL/GenBank/DDBJ whole genome shotgun (WGS) entry which is preliminary data.</text>
</comment>
<keyword evidence="1" id="KW-0472">Membrane</keyword>
<dbReference type="Pfam" id="PF00892">
    <property type="entry name" value="EamA"/>
    <property type="match status" value="2"/>
</dbReference>
<keyword evidence="4" id="KW-1185">Reference proteome</keyword>
<dbReference type="RefSeq" id="WP_307436138.1">
    <property type="nucleotide sequence ID" value="NZ_JAUSVK010000001.1"/>
</dbReference>
<dbReference type="EMBL" id="JAUSVK010000001">
    <property type="protein sequence ID" value="MDQ0396209.1"/>
    <property type="molecule type" value="Genomic_DNA"/>
</dbReference>